<reference evidence="1 2" key="1">
    <citation type="submission" date="2016-06" db="EMBL/GenBank/DDBJ databases">
        <title>Comparative genomics of the ectomycorrhizal sister species Rhizopogon vinicolor and Rhizopogon vesiculosus (Basidiomycota: Boletales) reveals a divergence of the mating type B locus.</title>
        <authorList>
            <consortium name="DOE Joint Genome Institute"/>
            <person name="Mujic A.B."/>
            <person name="Kuo A."/>
            <person name="Tritt A."/>
            <person name="Lipzen A."/>
            <person name="Chen C."/>
            <person name="Johnson J."/>
            <person name="Sharma A."/>
            <person name="Barry K."/>
            <person name="Grigoriev I.V."/>
            <person name="Spatafora J.W."/>
        </authorList>
    </citation>
    <scope>NUCLEOTIDE SEQUENCE [LARGE SCALE GENOMIC DNA]</scope>
    <source>
        <strain evidence="1 2">AM-OR11-026</strain>
    </source>
</reference>
<dbReference type="GO" id="GO:0005524">
    <property type="term" value="F:ATP binding"/>
    <property type="evidence" value="ECO:0007669"/>
    <property type="project" value="InterPro"/>
</dbReference>
<keyword evidence="2" id="KW-1185">Reference proteome</keyword>
<protein>
    <submittedName>
        <fullName evidence="1">Uncharacterized protein</fullName>
    </submittedName>
</protein>
<name>A0A1B7MNU6_9AGAM</name>
<gene>
    <name evidence="1" type="ORF">K503DRAFT_459469</name>
</gene>
<sequence>MSLTTLKQTGRVDRFHGRLGNLAIPDKYDVAVSIASGVPDNMVVDTVAQGQEYVQFLWKQDIERAS</sequence>
<dbReference type="EMBL" id="KV448633">
    <property type="protein sequence ID" value="OAX34283.1"/>
    <property type="molecule type" value="Genomic_DNA"/>
</dbReference>
<dbReference type="Proteomes" id="UP000092154">
    <property type="component" value="Unassembled WGS sequence"/>
</dbReference>
<dbReference type="GO" id="GO:0005694">
    <property type="term" value="C:chromosome"/>
    <property type="evidence" value="ECO:0007669"/>
    <property type="project" value="InterPro"/>
</dbReference>
<proteinExistence type="predicted"/>
<dbReference type="STRING" id="1314800.A0A1B7MNU6"/>
<dbReference type="InParanoid" id="A0A1B7MNU6"/>
<dbReference type="GO" id="GO:0051276">
    <property type="term" value="P:chromosome organization"/>
    <property type="evidence" value="ECO:0007669"/>
    <property type="project" value="InterPro"/>
</dbReference>
<dbReference type="InterPro" id="IPR036277">
    <property type="entry name" value="SMC_hinge_sf"/>
</dbReference>
<organism evidence="1 2">
    <name type="scientific">Rhizopogon vinicolor AM-OR11-026</name>
    <dbReference type="NCBI Taxonomy" id="1314800"/>
    <lineage>
        <taxon>Eukaryota</taxon>
        <taxon>Fungi</taxon>
        <taxon>Dikarya</taxon>
        <taxon>Basidiomycota</taxon>
        <taxon>Agaricomycotina</taxon>
        <taxon>Agaricomycetes</taxon>
        <taxon>Agaricomycetidae</taxon>
        <taxon>Boletales</taxon>
        <taxon>Suillineae</taxon>
        <taxon>Rhizopogonaceae</taxon>
        <taxon>Rhizopogon</taxon>
    </lineage>
</organism>
<accession>A0A1B7MNU6</accession>
<evidence type="ECO:0000313" key="2">
    <source>
        <dbReference type="Proteomes" id="UP000092154"/>
    </source>
</evidence>
<dbReference type="SUPFAM" id="SSF75553">
    <property type="entry name" value="Smc hinge domain"/>
    <property type="match status" value="1"/>
</dbReference>
<dbReference type="OrthoDB" id="3254239at2759"/>
<dbReference type="AlphaFoldDB" id="A0A1B7MNU6"/>
<evidence type="ECO:0000313" key="1">
    <source>
        <dbReference type="EMBL" id="OAX34283.1"/>
    </source>
</evidence>
<dbReference type="Gene3D" id="1.20.1060.20">
    <property type="match status" value="1"/>
</dbReference>